<reference evidence="2" key="1">
    <citation type="submission" date="2016-07" db="EMBL/GenBank/DDBJ databases">
        <authorList>
            <person name="Florea S."/>
            <person name="Webb J.S."/>
            <person name="Jaromczyk J."/>
            <person name="Schardl C.L."/>
        </authorList>
    </citation>
    <scope>NUCLEOTIDE SEQUENCE [LARGE SCALE GENOMIC DNA]</scope>
    <source>
        <strain evidence="2">CDC-D5610</strain>
    </source>
</reference>
<accession>A0A222P2U2</accession>
<dbReference type="KEGG" id="lcd:clem_08160"/>
<proteinExistence type="predicted"/>
<dbReference type="AlphaFoldDB" id="A0A222P2U2"/>
<dbReference type="EMBL" id="CP016397">
    <property type="protein sequence ID" value="ASQ46184.1"/>
    <property type="molecule type" value="Genomic_DNA"/>
</dbReference>
<protein>
    <submittedName>
        <fullName evidence="1">Uncharacterized protein</fullName>
    </submittedName>
</protein>
<name>A0A222P2U2_9GAMM</name>
<sequence length="483" mass="56156">MKTEISNIIYIWVTNNTPFNPSHDYCPIFNSDNYPFLQNAIAHSSDSRRVHIVQCNLHQNTGIDDAFVNLQSDCVARGLNIKIHNLFNLAKDDVQFCQLIKRRALQFSHIIDLAKIYIGANLHQLGLDEAVISDFDCVIPEHLEVSFEHFDVLPLIEKDLDCIRIDYMGAIDHYLENGFSAVKGGKNTTYQNMLKRAKEKDSSYYNSFKEDAVYRIFITEILRAIAPEENKALDSETLFKKYARHSMLENTIKTELFQLQDLIIYDRGGSWLPHKKSPNKRPILKSGSYPIFQREIRELNRMVCFPSEGAKLILKVNFLLKKGFDINRPIDWNNSLQKESSLLANFLARFDNDKASYFLDNFKKLINLGADVNDDVLFVLLRADNQFLCEALDHLIEKKLFKPVDLRTRMIIHSARRHSDWFSPEKEKSKIECINKWYSHHAPKGGFMERFGRFFTPEKLKQSVNSPTKQAEYVVEHNRGYMN</sequence>
<evidence type="ECO:0000313" key="2">
    <source>
        <dbReference type="Proteomes" id="UP000201728"/>
    </source>
</evidence>
<organism evidence="1 2">
    <name type="scientific">Legionella clemsonensis</name>
    <dbReference type="NCBI Taxonomy" id="1867846"/>
    <lineage>
        <taxon>Bacteria</taxon>
        <taxon>Pseudomonadati</taxon>
        <taxon>Pseudomonadota</taxon>
        <taxon>Gammaproteobacteria</taxon>
        <taxon>Legionellales</taxon>
        <taxon>Legionellaceae</taxon>
        <taxon>Legionella</taxon>
    </lineage>
</organism>
<evidence type="ECO:0000313" key="1">
    <source>
        <dbReference type="EMBL" id="ASQ46184.1"/>
    </source>
</evidence>
<gene>
    <name evidence="1" type="ORF">clem_08160</name>
</gene>
<dbReference type="Proteomes" id="UP000201728">
    <property type="component" value="Chromosome"/>
</dbReference>
<keyword evidence="2" id="KW-1185">Reference proteome</keyword>